<dbReference type="InterPro" id="IPR041588">
    <property type="entry name" value="Integrase_H2C2"/>
</dbReference>
<dbReference type="PANTHER" id="PTHR37984:SF5">
    <property type="entry name" value="PROTEIN NYNRIN-LIKE"/>
    <property type="match status" value="1"/>
</dbReference>
<reference evidence="5" key="1">
    <citation type="submission" date="2011-05" db="EMBL/GenBank/DDBJ databases">
        <authorList>
            <person name="Richards S.R."/>
            <person name="Qu J."/>
            <person name="Jiang H."/>
            <person name="Jhangiani S.N."/>
            <person name="Agravi P."/>
            <person name="Goodspeed R."/>
            <person name="Gross S."/>
            <person name="Mandapat C."/>
            <person name="Jackson L."/>
            <person name="Mathew T."/>
            <person name="Pu L."/>
            <person name="Thornton R."/>
            <person name="Saada N."/>
            <person name="Wilczek-Boney K.B."/>
            <person name="Lee S."/>
            <person name="Kovar C."/>
            <person name="Wu Y."/>
            <person name="Scherer S.E."/>
            <person name="Worley K.C."/>
            <person name="Muzny D.M."/>
            <person name="Gibbs R."/>
        </authorList>
    </citation>
    <scope>NUCLEOTIDE SEQUENCE</scope>
    <source>
        <strain evidence="5">Brora</strain>
    </source>
</reference>
<dbReference type="PhylomeDB" id="T1IYK3"/>
<feature type="compositionally biased region" description="Low complexity" evidence="2">
    <location>
        <begin position="76"/>
        <end position="86"/>
    </location>
</feature>
<feature type="compositionally biased region" description="Low complexity" evidence="2">
    <location>
        <begin position="232"/>
        <end position="245"/>
    </location>
</feature>
<dbReference type="STRING" id="126957.T1IYK3"/>
<dbReference type="Gene3D" id="3.30.420.10">
    <property type="entry name" value="Ribonuclease H-like superfamily/Ribonuclease H"/>
    <property type="match status" value="1"/>
</dbReference>
<dbReference type="EC" id="2.7.7.49" evidence="1"/>
<feature type="region of interest" description="Disordered" evidence="2">
    <location>
        <begin position="111"/>
        <end position="146"/>
    </location>
</feature>
<protein>
    <recommendedName>
        <fullName evidence="1">RNA-directed DNA polymerase</fullName>
        <ecNumber evidence="1">2.7.7.49</ecNumber>
    </recommendedName>
</protein>
<name>T1IYK3_STRMM</name>
<sequence length="739" mass="85173">MTYFDDHTQWPTFRVINKLKTVKWKRKTLKRSKRLKNITPVFTPAGTPPILRLSRIPIFIKPRAGTQPQPLPAPPLALSTPQQPTLIPQPKRGRGRPRKIEVRTPIIPPTTLIPIPKINPPKDLKRRRGRPPKNPRRLSGIPTPMEGRAQDNQLILTPPVPVGVPTPVDPSSSTLATPLTLLFIPQSDPIPIVVKERTPLPHDYNSDSSTISSQDSQISVCKLPIGPAVLIPPSRQRSSRPGPSGLQLSVVRPSTEAEREAEKIHDPPIEHPPFELLPSIQEIITAQEEDEWSNEKILYLTTQQLSNDPNEVERVRKETIDYKLHKGLLCRFLPVTTDTMLRRKQIYLPLSLQEPYFRALHYPPSAGHLGIEKTLRSLRSRVYWPGMRADVRTWIQVCEPCQRSKPEKRLPFGKMLSARPRHIFHTIYIDFYGPKPKSTGGHTYAFIMVDAATRWLDIRLTNSSDARTSIHQITKFCQRWGFPKIIISDNAPSFRSFEFQSKCRQMGATNRYTAAYHPQPNLAERLNQSLKSCILAYIDDHTRWDLHIEFFVLAINTAYQISLKYSPYQMVVGQEARYPGDIDTDTDDREPLPPSVAEDLHLHMTQMRERATENLKRAQIQHKRWFDVHRRTHDFQPRDWVTLKNRQLLSADRQFAAGLRQRTKGVFIIHKIVGPNTFILMDEQGQKTRPYNEVDIRKWFYEDEDHLTPTDVNVIELHVKKYINDVFDIFDATFDAEPP</sequence>
<accession>T1IYK3</accession>
<proteinExistence type="predicted"/>
<feature type="region of interest" description="Disordered" evidence="2">
    <location>
        <begin position="63"/>
        <end position="97"/>
    </location>
</feature>
<reference evidence="4" key="2">
    <citation type="submission" date="2015-02" db="UniProtKB">
        <authorList>
            <consortium name="EnsemblMetazoa"/>
        </authorList>
    </citation>
    <scope>IDENTIFICATION</scope>
</reference>
<dbReference type="Pfam" id="PF00665">
    <property type="entry name" value="rve"/>
    <property type="match status" value="1"/>
</dbReference>
<dbReference type="Gene3D" id="1.10.340.70">
    <property type="match status" value="1"/>
</dbReference>
<organism evidence="4 5">
    <name type="scientific">Strigamia maritima</name>
    <name type="common">European centipede</name>
    <name type="synonym">Geophilus maritimus</name>
    <dbReference type="NCBI Taxonomy" id="126957"/>
    <lineage>
        <taxon>Eukaryota</taxon>
        <taxon>Metazoa</taxon>
        <taxon>Ecdysozoa</taxon>
        <taxon>Arthropoda</taxon>
        <taxon>Myriapoda</taxon>
        <taxon>Chilopoda</taxon>
        <taxon>Pleurostigmophora</taxon>
        <taxon>Geophilomorpha</taxon>
        <taxon>Linotaeniidae</taxon>
        <taxon>Strigamia</taxon>
    </lineage>
</organism>
<dbReference type="GO" id="GO:0003964">
    <property type="term" value="F:RNA-directed DNA polymerase activity"/>
    <property type="evidence" value="ECO:0007669"/>
    <property type="project" value="UniProtKB-EC"/>
</dbReference>
<dbReference type="GO" id="GO:0003676">
    <property type="term" value="F:nucleic acid binding"/>
    <property type="evidence" value="ECO:0007669"/>
    <property type="project" value="InterPro"/>
</dbReference>
<dbReference type="InterPro" id="IPR036397">
    <property type="entry name" value="RNaseH_sf"/>
</dbReference>
<dbReference type="GO" id="GO:0015074">
    <property type="term" value="P:DNA integration"/>
    <property type="evidence" value="ECO:0007669"/>
    <property type="project" value="InterPro"/>
</dbReference>
<dbReference type="InterPro" id="IPR050951">
    <property type="entry name" value="Retrovirus_Pol_polyprotein"/>
</dbReference>
<dbReference type="HOGENOM" id="CLU_419408_0_0_1"/>
<evidence type="ECO:0000313" key="4">
    <source>
        <dbReference type="EnsemblMetazoa" id="SMAR006314-PA"/>
    </source>
</evidence>
<dbReference type="InterPro" id="IPR001584">
    <property type="entry name" value="Integrase_cat-core"/>
</dbReference>
<dbReference type="SUPFAM" id="SSF53098">
    <property type="entry name" value="Ribonuclease H-like"/>
    <property type="match status" value="1"/>
</dbReference>
<dbReference type="AlphaFoldDB" id="T1IYK3"/>
<dbReference type="Pfam" id="PF17921">
    <property type="entry name" value="Integrase_H2C2"/>
    <property type="match status" value="1"/>
</dbReference>
<evidence type="ECO:0000256" key="2">
    <source>
        <dbReference type="SAM" id="MobiDB-lite"/>
    </source>
</evidence>
<keyword evidence="5" id="KW-1185">Reference proteome</keyword>
<feature type="domain" description="Integrase catalytic" evidence="3">
    <location>
        <begin position="416"/>
        <end position="575"/>
    </location>
</feature>
<evidence type="ECO:0000256" key="1">
    <source>
        <dbReference type="ARBA" id="ARBA00012493"/>
    </source>
</evidence>
<dbReference type="EMBL" id="AFFK01020305">
    <property type="status" value="NOT_ANNOTATED_CDS"/>
    <property type="molecule type" value="Genomic_DNA"/>
</dbReference>
<feature type="compositionally biased region" description="Basic residues" evidence="2">
    <location>
        <begin position="124"/>
        <end position="136"/>
    </location>
</feature>
<dbReference type="Proteomes" id="UP000014500">
    <property type="component" value="Unassembled WGS sequence"/>
</dbReference>
<dbReference type="PANTHER" id="PTHR37984">
    <property type="entry name" value="PROTEIN CBG26694"/>
    <property type="match status" value="1"/>
</dbReference>
<feature type="compositionally biased region" description="Basic and acidic residues" evidence="2">
    <location>
        <begin position="255"/>
        <end position="271"/>
    </location>
</feature>
<feature type="region of interest" description="Disordered" evidence="2">
    <location>
        <begin position="231"/>
        <end position="271"/>
    </location>
</feature>
<dbReference type="EnsemblMetazoa" id="SMAR006314-RA">
    <property type="protein sequence ID" value="SMAR006314-PA"/>
    <property type="gene ID" value="SMAR006314"/>
</dbReference>
<evidence type="ECO:0000313" key="5">
    <source>
        <dbReference type="Proteomes" id="UP000014500"/>
    </source>
</evidence>
<dbReference type="InterPro" id="IPR012337">
    <property type="entry name" value="RNaseH-like_sf"/>
</dbReference>
<dbReference type="PROSITE" id="PS50994">
    <property type="entry name" value="INTEGRASE"/>
    <property type="match status" value="1"/>
</dbReference>
<evidence type="ECO:0000259" key="3">
    <source>
        <dbReference type="PROSITE" id="PS50994"/>
    </source>
</evidence>
<dbReference type="FunFam" id="1.10.340.70:FF:000001">
    <property type="entry name" value="Retrovirus-related Pol polyprotein from transposon gypsy-like Protein"/>
    <property type="match status" value="1"/>
</dbReference>
<dbReference type="eggNOG" id="KOG0017">
    <property type="taxonomic scope" value="Eukaryota"/>
</dbReference>